<comment type="caution">
    <text evidence="2">The sequence shown here is derived from an EMBL/GenBank/DDBJ whole genome shotgun (WGS) entry which is preliminary data.</text>
</comment>
<name>A0AAE4P5T5_9FLAO</name>
<evidence type="ECO:0000313" key="2">
    <source>
        <dbReference type="EMBL" id="MDV3666334.1"/>
    </source>
</evidence>
<proteinExistence type="predicted"/>
<gene>
    <name evidence="2" type="ORF">CMU51_19990</name>
</gene>
<evidence type="ECO:0000256" key="1">
    <source>
        <dbReference type="SAM" id="SignalP"/>
    </source>
</evidence>
<dbReference type="RefSeq" id="WP_154492714.1">
    <property type="nucleotide sequence ID" value="NZ_CP034247.1"/>
</dbReference>
<reference evidence="2" key="1">
    <citation type="submission" date="2023-02" db="EMBL/GenBank/DDBJ databases">
        <title>Elizabethkingia anophelis draft genomes.</title>
        <authorList>
            <person name="Nicholson A.C."/>
            <person name="Whitney A.M."/>
            <person name="Humrighouse B.W."/>
            <person name="Villarma A."/>
            <person name="Bell M."/>
            <person name="Mcquiston J."/>
        </authorList>
    </citation>
    <scope>NUCLEOTIDE SEQUENCE</scope>
    <source>
        <strain evidence="2">B4955</strain>
    </source>
</reference>
<feature type="signal peptide" evidence="1">
    <location>
        <begin position="1"/>
        <end position="17"/>
    </location>
</feature>
<dbReference type="EMBL" id="NWGY01000026">
    <property type="protein sequence ID" value="MDV3666334.1"/>
    <property type="molecule type" value="Genomic_DNA"/>
</dbReference>
<evidence type="ECO:0000313" key="3">
    <source>
        <dbReference type="Proteomes" id="UP001189000"/>
    </source>
</evidence>
<organism evidence="2 3">
    <name type="scientific">Elizabethkingia anophelis</name>
    <dbReference type="NCBI Taxonomy" id="1117645"/>
    <lineage>
        <taxon>Bacteria</taxon>
        <taxon>Pseudomonadati</taxon>
        <taxon>Bacteroidota</taxon>
        <taxon>Flavobacteriia</taxon>
        <taxon>Flavobacteriales</taxon>
        <taxon>Weeksellaceae</taxon>
        <taxon>Elizabethkingia</taxon>
    </lineage>
</organism>
<accession>A0AAE4P5T5</accession>
<feature type="chain" id="PRO_5042177893" description="DUF4468 domain-containing protein" evidence="1">
    <location>
        <begin position="18"/>
        <end position="164"/>
    </location>
</feature>
<dbReference type="Proteomes" id="UP001189000">
    <property type="component" value="Unassembled WGS sequence"/>
</dbReference>
<dbReference type="AlphaFoldDB" id="A0AAE4P5T5"/>
<evidence type="ECO:0008006" key="4">
    <source>
        <dbReference type="Google" id="ProtNLM"/>
    </source>
</evidence>
<sequence length="164" mass="18974">MKKLLLFLTLSTIFVNAQSFKIVSGGFVNSEDVNKNFVVFDFPNKTKSELFTAVKKYLQTEISDVRAFSFTDDEQIVVHYTDKGAIRRADYNYKDIYAFKDGKIKYEPSLNFERSTIYQNDTNPHVISADLKNKKTNEALENYLNTKVILIKQGIQKELTDNNF</sequence>
<keyword evidence="1" id="KW-0732">Signal</keyword>
<protein>
    <recommendedName>
        <fullName evidence="4">DUF4468 domain-containing protein</fullName>
    </recommendedName>
</protein>